<dbReference type="OrthoDB" id="3261505at2759"/>
<dbReference type="GeneID" id="33560041"/>
<accession>A0A1Y1UGY8</accession>
<reference evidence="3 4" key="1">
    <citation type="submission" date="2017-03" db="EMBL/GenBank/DDBJ databases">
        <title>Widespread Adenine N6-methylation of Active Genes in Fungi.</title>
        <authorList>
            <consortium name="DOE Joint Genome Institute"/>
            <person name="Mondo S.J."/>
            <person name="Dannebaum R.O."/>
            <person name="Kuo R.C."/>
            <person name="Louie K.B."/>
            <person name="Bewick A.J."/>
            <person name="Labutti K."/>
            <person name="Haridas S."/>
            <person name="Kuo A."/>
            <person name="Salamov A."/>
            <person name="Ahrendt S.R."/>
            <person name="Lau R."/>
            <person name="Bowen B.P."/>
            <person name="Lipzen A."/>
            <person name="Sullivan W."/>
            <person name="Andreopoulos W.B."/>
            <person name="Clum A."/>
            <person name="Lindquist E."/>
            <person name="Daum C."/>
            <person name="Northen T.R."/>
            <person name="Ramamoorthy G."/>
            <person name="Schmitz R.J."/>
            <person name="Gryganskyi A."/>
            <person name="Culley D."/>
            <person name="Magnuson J."/>
            <person name="James T.Y."/>
            <person name="O'Malley M.A."/>
            <person name="Stajich J.E."/>
            <person name="Spatafora J.W."/>
            <person name="Visel A."/>
            <person name="Grigoriev I.V."/>
        </authorList>
    </citation>
    <scope>NUCLEOTIDE SEQUENCE [LARGE SCALE GENOMIC DNA]</scope>
    <source>
        <strain evidence="3 4">NRRL Y-17943</strain>
    </source>
</reference>
<evidence type="ECO:0000256" key="2">
    <source>
        <dbReference type="SAM" id="Phobius"/>
    </source>
</evidence>
<keyword evidence="4" id="KW-1185">Reference proteome</keyword>
<dbReference type="AlphaFoldDB" id="A0A1Y1UGY8"/>
<organism evidence="3 4">
    <name type="scientific">Kockovaella imperatae</name>
    <dbReference type="NCBI Taxonomy" id="4999"/>
    <lineage>
        <taxon>Eukaryota</taxon>
        <taxon>Fungi</taxon>
        <taxon>Dikarya</taxon>
        <taxon>Basidiomycota</taxon>
        <taxon>Agaricomycotina</taxon>
        <taxon>Tremellomycetes</taxon>
        <taxon>Tremellales</taxon>
        <taxon>Cuniculitremaceae</taxon>
        <taxon>Kockovaella</taxon>
    </lineage>
</organism>
<proteinExistence type="predicted"/>
<keyword evidence="2" id="KW-1133">Transmembrane helix</keyword>
<dbReference type="Proteomes" id="UP000193218">
    <property type="component" value="Unassembled WGS sequence"/>
</dbReference>
<evidence type="ECO:0000313" key="3">
    <source>
        <dbReference type="EMBL" id="ORX37320.1"/>
    </source>
</evidence>
<protein>
    <submittedName>
        <fullName evidence="3">Uncharacterized protein</fullName>
    </submittedName>
</protein>
<evidence type="ECO:0000256" key="1">
    <source>
        <dbReference type="SAM" id="MobiDB-lite"/>
    </source>
</evidence>
<keyword evidence="2" id="KW-0812">Transmembrane</keyword>
<feature type="compositionally biased region" description="Low complexity" evidence="1">
    <location>
        <begin position="26"/>
        <end position="52"/>
    </location>
</feature>
<keyword evidence="2" id="KW-0472">Membrane</keyword>
<dbReference type="RefSeq" id="XP_021871358.1">
    <property type="nucleotide sequence ID" value="XM_022018232.1"/>
</dbReference>
<gene>
    <name evidence="3" type="ORF">BD324DRAFT_650920</name>
</gene>
<feature type="region of interest" description="Disordered" evidence="1">
    <location>
        <begin position="23"/>
        <end position="52"/>
    </location>
</feature>
<dbReference type="InParanoid" id="A0A1Y1UGY8"/>
<name>A0A1Y1UGY8_9TREE</name>
<feature type="region of interest" description="Disordered" evidence="1">
    <location>
        <begin position="326"/>
        <end position="401"/>
    </location>
</feature>
<feature type="compositionally biased region" description="Low complexity" evidence="1">
    <location>
        <begin position="349"/>
        <end position="368"/>
    </location>
</feature>
<feature type="region of interest" description="Disordered" evidence="1">
    <location>
        <begin position="75"/>
        <end position="123"/>
    </location>
</feature>
<feature type="compositionally biased region" description="Low complexity" evidence="1">
    <location>
        <begin position="75"/>
        <end position="95"/>
    </location>
</feature>
<sequence length="401" mass="42373">MTLAHPLSPGSDRHHIRILQARQLDSDSNSTIATTSSTSAQDQSSSVTSTSSASITVSDITSSISSSTTLSSVITTTSSTTSSIAASTPTTSSSTGDLDTLPSQNEVSAAEPTPSAVETTSSTIAVTSTSSAAPTTLNDFTRTVVHTNPASVSVKTMLSTAPGPAPTTQSDNAETNDNIGGLPRTTFIIIIVVASVLVLVALAWTAFRKWKLRPSRRFDSKMAPVDFSPNGLGGNDDFLEKTLHRSASSSSLDRQRQQFIADLDRDGPDYVEGVPQHDFTAGASGMQYDSNMYNHDPFAHSAAYDYDTSYYHQAHQPIAPLPPAAVAEYGSHDYPTQDPGEGYSDLHRGNSGSSHGSHHGSQGSGRQQAVRPSDFPTPGQYLGRPTEGDGPYAQASYYGRF</sequence>
<dbReference type="EMBL" id="NBSH01000006">
    <property type="protein sequence ID" value="ORX37320.1"/>
    <property type="molecule type" value="Genomic_DNA"/>
</dbReference>
<comment type="caution">
    <text evidence="3">The sequence shown here is derived from an EMBL/GenBank/DDBJ whole genome shotgun (WGS) entry which is preliminary data.</text>
</comment>
<evidence type="ECO:0000313" key="4">
    <source>
        <dbReference type="Proteomes" id="UP000193218"/>
    </source>
</evidence>
<feature type="transmembrane region" description="Helical" evidence="2">
    <location>
        <begin position="187"/>
        <end position="207"/>
    </location>
</feature>